<dbReference type="SUPFAM" id="SSF52540">
    <property type="entry name" value="P-loop containing nucleoside triphosphate hydrolases"/>
    <property type="match status" value="2"/>
</dbReference>
<dbReference type="GO" id="GO:0004176">
    <property type="term" value="F:ATP-dependent peptidase activity"/>
    <property type="evidence" value="ECO:0007669"/>
    <property type="project" value="InterPro"/>
</dbReference>
<protein>
    <recommendedName>
        <fullName evidence="3">AAA+ ATPase domain-containing protein</fullName>
    </recommendedName>
</protein>
<evidence type="ECO:0000259" key="3">
    <source>
        <dbReference type="SMART" id="SM00382"/>
    </source>
</evidence>
<dbReference type="InterPro" id="IPR003593">
    <property type="entry name" value="AAA+_ATPase"/>
</dbReference>
<dbReference type="Gene3D" id="3.40.50.300">
    <property type="entry name" value="P-loop containing nucleotide triphosphate hydrolases"/>
    <property type="match status" value="2"/>
</dbReference>
<keyword evidence="1" id="KW-0547">Nucleotide-binding</keyword>
<dbReference type="InterPro" id="IPR003960">
    <property type="entry name" value="ATPase_AAA_CS"/>
</dbReference>
<dbReference type="GO" id="GO:0005886">
    <property type="term" value="C:plasma membrane"/>
    <property type="evidence" value="ECO:0007669"/>
    <property type="project" value="TreeGrafter"/>
</dbReference>
<feature type="region of interest" description="Disordered" evidence="2">
    <location>
        <begin position="1002"/>
        <end position="1025"/>
    </location>
</feature>
<name>A0A4S3KGP8_9GAMM</name>
<dbReference type="GO" id="GO:0004222">
    <property type="term" value="F:metalloendopeptidase activity"/>
    <property type="evidence" value="ECO:0007669"/>
    <property type="project" value="InterPro"/>
</dbReference>
<dbReference type="OrthoDB" id="9809379at2"/>
<feature type="domain" description="AAA+ ATPase" evidence="3">
    <location>
        <begin position="195"/>
        <end position="367"/>
    </location>
</feature>
<dbReference type="Proteomes" id="UP000307749">
    <property type="component" value="Unassembled WGS sequence"/>
</dbReference>
<organism evidence="4 5">
    <name type="scientific">Metallibacterium scheffleri</name>
    <dbReference type="NCBI Taxonomy" id="993689"/>
    <lineage>
        <taxon>Bacteria</taxon>
        <taxon>Pseudomonadati</taxon>
        <taxon>Pseudomonadota</taxon>
        <taxon>Gammaproteobacteria</taxon>
        <taxon>Lysobacterales</taxon>
        <taxon>Rhodanobacteraceae</taxon>
        <taxon>Metallibacterium</taxon>
    </lineage>
</organism>
<accession>A0A4S3KGP8</accession>
<evidence type="ECO:0000256" key="2">
    <source>
        <dbReference type="SAM" id="MobiDB-lite"/>
    </source>
</evidence>
<comment type="similarity">
    <text evidence="1">Belongs to the AAA ATPase family.</text>
</comment>
<dbReference type="GO" id="GO:0016887">
    <property type="term" value="F:ATP hydrolysis activity"/>
    <property type="evidence" value="ECO:0007669"/>
    <property type="project" value="InterPro"/>
</dbReference>
<dbReference type="SMART" id="SM00382">
    <property type="entry name" value="AAA"/>
    <property type="match status" value="2"/>
</dbReference>
<feature type="domain" description="AAA+ ATPase" evidence="3">
    <location>
        <begin position="618"/>
        <end position="745"/>
    </location>
</feature>
<sequence length="1025" mass="112058">MAAEDPAPRPKEPPCILLAVARGIARVNDHAAIDLSDLMLAIRHTVDGTSANASARLPAMVLASARRDWTLAMAMAMLSAMSVYVNPLSAEAASYLVKLGLRVENLDNLLEETFRDQFRVEYARMLAASVGLTKDAASTDPVKELPPLTRAQVMDAAKRVRSDLERAFLDPRELVPKIAAALMETPALRSAPKKPWATFFFVGPTATGKSFAAGIIAQALARASELPSSTPSEASAGPQDVWASTTFDLSAYTSFNQSFGLVGLTQGYDDARPGELTQWIREHPRSVIILDHLDKAHPNTQNVLLELFDTGFLTDRYGFYKNNDLKQERIAEPAVDARQCIFIFTASIDGELARNAGFFERYARQPGQGKDTLLDYLRKRRSTSYSSDSMPVYDPGLLSALGSSNLLLFAPLGEAELRTLARQGLGTLKSTYAATVGIRLHWEANTELLVEASLLAHGADLDARKVTARALRDLWLPELDTYALRQDFALLAGQSLDIRFTPGTLEKLEPIKERLGIPVQPQPDGPDLVQCLRRRNRTVVFERTLDTQASPWTLTLHDPQVAVPQRAEDFTGGGALVVEVPSVRFGDVQGHVVVKQRLQQIVHLLKEPRQLEQWAVASPSGMVLHGPPGTGKTLLAKALAGEADLPFLAANGVDLLDPRFTQSLYERARHYAPALVFLDEIDVLGNRQQTAYTAAINALLSALDGFGGGSSPVFTVAATNYLERLDPALLRPGRLGLHVEVPMLDREARRGFITRYQALPGGQSLDVEALLDATTGLSGAALESVRNEAAYALLREGRAEVDTAFMREIITTERFGPRSSRALSAADKRLTALHEAGHAEVSRALFPQRRIEQVSIVPRQHMLGFTVFDREDDGFVKHTRARVLDELAVMLAGRAAQQQLGGDDGADPDSGASNDIEHATHLALRAAAQWALDPNLPPIDYTQFAANERWREDPAVRRVAEALLSEAQAHAKRAVTTYRQPIEAMAERLQREEVVSGLDMPLGAGSMHASEQEQATSSQDNTRRL</sequence>
<evidence type="ECO:0000313" key="5">
    <source>
        <dbReference type="Proteomes" id="UP000307749"/>
    </source>
</evidence>
<dbReference type="PROSITE" id="PS00674">
    <property type="entry name" value="AAA"/>
    <property type="match status" value="1"/>
</dbReference>
<reference evidence="4 5" key="1">
    <citation type="submission" date="2017-02" db="EMBL/GenBank/DDBJ databases">
        <title>Whole genome sequencing of Metallibacterium scheffleri DSM 24874 (T).</title>
        <authorList>
            <person name="Kumar S."/>
            <person name="Patil P."/>
            <person name="Patil P.B."/>
        </authorList>
    </citation>
    <scope>NUCLEOTIDE SEQUENCE [LARGE SCALE GENOMIC DNA]</scope>
    <source>
        <strain evidence="4 5">DSM 24874</strain>
    </source>
</reference>
<dbReference type="Gene3D" id="1.20.58.760">
    <property type="entry name" value="Peptidase M41"/>
    <property type="match status" value="1"/>
</dbReference>
<dbReference type="SUPFAM" id="SSF140990">
    <property type="entry name" value="FtsH protease domain-like"/>
    <property type="match status" value="1"/>
</dbReference>
<dbReference type="PANTHER" id="PTHR23076">
    <property type="entry name" value="METALLOPROTEASE M41 FTSH"/>
    <property type="match status" value="1"/>
</dbReference>
<proteinExistence type="inferred from homology"/>
<dbReference type="STRING" id="993689.GCA_002077135_02531"/>
<dbReference type="Pfam" id="PF07724">
    <property type="entry name" value="AAA_2"/>
    <property type="match status" value="1"/>
</dbReference>
<dbReference type="InterPro" id="IPR003959">
    <property type="entry name" value="ATPase_AAA_core"/>
</dbReference>
<evidence type="ECO:0000256" key="1">
    <source>
        <dbReference type="RuleBase" id="RU003651"/>
    </source>
</evidence>
<dbReference type="Pfam" id="PF00004">
    <property type="entry name" value="AAA"/>
    <property type="match status" value="1"/>
</dbReference>
<dbReference type="GO" id="GO:0006508">
    <property type="term" value="P:proteolysis"/>
    <property type="evidence" value="ECO:0007669"/>
    <property type="project" value="InterPro"/>
</dbReference>
<dbReference type="RefSeq" id="WP_081128212.1">
    <property type="nucleotide sequence ID" value="NZ_LDOS01000002.1"/>
</dbReference>
<dbReference type="GO" id="GO:0030163">
    <property type="term" value="P:protein catabolic process"/>
    <property type="evidence" value="ECO:0007669"/>
    <property type="project" value="TreeGrafter"/>
</dbReference>
<dbReference type="InterPro" id="IPR037219">
    <property type="entry name" value="Peptidase_M41-like"/>
</dbReference>
<keyword evidence="1" id="KW-0067">ATP-binding</keyword>
<dbReference type="EMBL" id="MWQO01000063">
    <property type="protein sequence ID" value="THD07134.1"/>
    <property type="molecule type" value="Genomic_DNA"/>
</dbReference>
<comment type="caution">
    <text evidence="4">The sequence shown here is derived from an EMBL/GenBank/DDBJ whole genome shotgun (WGS) entry which is preliminary data.</text>
</comment>
<dbReference type="Gene3D" id="1.10.8.60">
    <property type="match status" value="1"/>
</dbReference>
<dbReference type="InterPro" id="IPR000642">
    <property type="entry name" value="Peptidase_M41"/>
</dbReference>
<gene>
    <name evidence="4" type="ORF">B1806_15240</name>
</gene>
<keyword evidence="5" id="KW-1185">Reference proteome</keyword>
<dbReference type="InterPro" id="IPR027417">
    <property type="entry name" value="P-loop_NTPase"/>
</dbReference>
<dbReference type="AlphaFoldDB" id="A0A4S3KGP8"/>
<dbReference type="GO" id="GO:0005524">
    <property type="term" value="F:ATP binding"/>
    <property type="evidence" value="ECO:0007669"/>
    <property type="project" value="UniProtKB-KW"/>
</dbReference>
<feature type="compositionally biased region" description="Polar residues" evidence="2">
    <location>
        <begin position="1012"/>
        <end position="1025"/>
    </location>
</feature>
<dbReference type="PANTHER" id="PTHR23076:SF97">
    <property type="entry name" value="ATP-DEPENDENT ZINC METALLOPROTEASE YME1L1"/>
    <property type="match status" value="1"/>
</dbReference>
<evidence type="ECO:0000313" key="4">
    <source>
        <dbReference type="EMBL" id="THD07134.1"/>
    </source>
</evidence>
<dbReference type="Pfam" id="PF01434">
    <property type="entry name" value="Peptidase_M41"/>
    <property type="match status" value="1"/>
</dbReference>